<evidence type="ECO:0000313" key="1">
    <source>
        <dbReference type="EMBL" id="KAG0712555.1"/>
    </source>
</evidence>
<dbReference type="PANTHER" id="PTHR47027">
    <property type="entry name" value="REVERSE TRANSCRIPTASE DOMAIN-CONTAINING PROTEIN"/>
    <property type="match status" value="1"/>
</dbReference>
<dbReference type="PANTHER" id="PTHR47027:SF24">
    <property type="entry name" value="RIBONUCLEASE H"/>
    <property type="match status" value="1"/>
</dbReference>
<reference evidence="1" key="1">
    <citation type="submission" date="2020-07" db="EMBL/GenBank/DDBJ databases">
        <title>The High-quality genome of the commercially important snow crab, Chionoecetes opilio.</title>
        <authorList>
            <person name="Jeong J.-H."/>
            <person name="Ryu S."/>
        </authorList>
    </citation>
    <scope>NUCLEOTIDE SEQUENCE</scope>
    <source>
        <strain evidence="1">MADBK_172401_WGS</strain>
        <tissue evidence="1">Digestive gland</tissue>
    </source>
</reference>
<dbReference type="EMBL" id="JACEEZ010022299">
    <property type="protein sequence ID" value="KAG0712555.1"/>
    <property type="molecule type" value="Genomic_DNA"/>
</dbReference>
<gene>
    <name evidence="1" type="ORF">GWK47_018223</name>
</gene>
<dbReference type="AlphaFoldDB" id="A0A8J4XRX1"/>
<evidence type="ECO:0000313" key="2">
    <source>
        <dbReference type="Proteomes" id="UP000770661"/>
    </source>
</evidence>
<organism evidence="1 2">
    <name type="scientific">Chionoecetes opilio</name>
    <name type="common">Atlantic snow crab</name>
    <name type="synonym">Cancer opilio</name>
    <dbReference type="NCBI Taxonomy" id="41210"/>
    <lineage>
        <taxon>Eukaryota</taxon>
        <taxon>Metazoa</taxon>
        <taxon>Ecdysozoa</taxon>
        <taxon>Arthropoda</taxon>
        <taxon>Crustacea</taxon>
        <taxon>Multicrustacea</taxon>
        <taxon>Malacostraca</taxon>
        <taxon>Eumalacostraca</taxon>
        <taxon>Eucarida</taxon>
        <taxon>Decapoda</taxon>
        <taxon>Pleocyemata</taxon>
        <taxon>Brachyura</taxon>
        <taxon>Eubrachyura</taxon>
        <taxon>Majoidea</taxon>
        <taxon>Majidae</taxon>
        <taxon>Chionoecetes</taxon>
    </lineage>
</organism>
<sequence length="435" mass="49701">MAVIFAESLEFLVMALEALHEEAKPLGLEVSWLKTKVQVFGELLDEAVQSVHACGEDIEILESFTYLGSAVHNDGGSRQEVLRQIGIAHGAMDSLSGSIWRCRYLCRRTKIRIFKSLVIPVLLYGCETWTLNSDLKRRINAFGNKCLRRIMGYRWDDYVSNQQLHRETDSRPITCIVRQRQLQVLQTVISWGRRWQVDLAPEKTQAMLISRRQRPLDTPIPTILLGGRPVPLQTSISILGVEVNSVLTFTDHIRTIARKAAWKLSCVVRVSHLLDSQGITTLYAAQVRSLMEYAPLTWSSCPPSYLSLLDKVQARAQRLIRLKALQDQLLPPLQPLQQRRDVAGLCIVYKTHKQHVPHLAALRQPWARPHGHTTRTAATRDHQLIVPFARTETSLRSFLPRYTRMWNRMVQQTQLHSTSSLQTFKSAVNAWIKQP</sequence>
<name>A0A8J4XRX1_CHIOP</name>
<accession>A0A8J4XRX1</accession>
<dbReference type="Proteomes" id="UP000770661">
    <property type="component" value="Unassembled WGS sequence"/>
</dbReference>
<dbReference type="OrthoDB" id="8063258at2759"/>
<protein>
    <submittedName>
        <fullName evidence="1">Uncharacterized protein</fullName>
    </submittedName>
</protein>
<proteinExistence type="predicted"/>
<comment type="caution">
    <text evidence="1">The sequence shown here is derived from an EMBL/GenBank/DDBJ whole genome shotgun (WGS) entry which is preliminary data.</text>
</comment>
<keyword evidence="2" id="KW-1185">Reference proteome</keyword>